<evidence type="ECO:0000259" key="5">
    <source>
        <dbReference type="Pfam" id="PF00205"/>
    </source>
</evidence>
<reference evidence="8 9" key="1">
    <citation type="journal article" date="2015" name="Genome Announc.">
        <title>Draft Genome Sequence of the Terrestrial Cyanobacterium Scytonema millei VB511283, Isolated from Eastern India.</title>
        <authorList>
            <person name="Sen D."/>
            <person name="Chandrababunaidu M.M."/>
            <person name="Singh D."/>
            <person name="Sanghi N."/>
            <person name="Ghorai A."/>
            <person name="Mishra G.P."/>
            <person name="Madduluri M."/>
            <person name="Adhikary S.P."/>
            <person name="Tripathy S."/>
        </authorList>
    </citation>
    <scope>NUCLEOTIDE SEQUENCE [LARGE SCALE GENOMIC DNA]</scope>
    <source>
        <strain evidence="8 9">VB511283</strain>
    </source>
</reference>
<gene>
    <name evidence="8" type="ORF">QH73_0006300</name>
</gene>
<evidence type="ECO:0000313" key="8">
    <source>
        <dbReference type="EMBL" id="NHC34271.1"/>
    </source>
</evidence>
<dbReference type="GO" id="GO:0005948">
    <property type="term" value="C:acetolactate synthase complex"/>
    <property type="evidence" value="ECO:0007669"/>
    <property type="project" value="TreeGrafter"/>
</dbReference>
<dbReference type="InterPro" id="IPR012001">
    <property type="entry name" value="Thiamin_PyroP_enz_TPP-bd_dom"/>
</dbReference>
<accession>A0A9X5E2Z7</accession>
<dbReference type="SUPFAM" id="SSF52467">
    <property type="entry name" value="DHS-like NAD/FAD-binding domain"/>
    <property type="match status" value="1"/>
</dbReference>
<name>A0A9X5E2Z7_9CYAN</name>
<dbReference type="PROSITE" id="PS00187">
    <property type="entry name" value="TPP_ENZYMES"/>
    <property type="match status" value="1"/>
</dbReference>
<dbReference type="GO" id="GO:0009097">
    <property type="term" value="P:isoleucine biosynthetic process"/>
    <property type="evidence" value="ECO:0007669"/>
    <property type="project" value="TreeGrafter"/>
</dbReference>
<organism evidence="8 9">
    <name type="scientific">Scytonema millei VB511283</name>
    <dbReference type="NCBI Taxonomy" id="1245923"/>
    <lineage>
        <taxon>Bacteria</taxon>
        <taxon>Bacillati</taxon>
        <taxon>Cyanobacteriota</taxon>
        <taxon>Cyanophyceae</taxon>
        <taxon>Nostocales</taxon>
        <taxon>Scytonemataceae</taxon>
        <taxon>Scytonema</taxon>
    </lineage>
</organism>
<dbReference type="AlphaFoldDB" id="A0A9X5E2Z7"/>
<dbReference type="PANTHER" id="PTHR18968:SF13">
    <property type="entry name" value="ACETOLACTATE SYNTHASE CATALYTIC SUBUNIT, MITOCHONDRIAL"/>
    <property type="match status" value="1"/>
</dbReference>
<evidence type="ECO:0000256" key="4">
    <source>
        <dbReference type="RuleBase" id="RU362132"/>
    </source>
</evidence>
<feature type="domain" description="Thiamine pyrophosphate enzyme central" evidence="5">
    <location>
        <begin position="192"/>
        <end position="328"/>
    </location>
</feature>
<protein>
    <submittedName>
        <fullName evidence="8">Thiamine pyrophosphate-binding protein</fullName>
    </submittedName>
</protein>
<dbReference type="InterPro" id="IPR000399">
    <property type="entry name" value="TPP-bd_CS"/>
</dbReference>
<comment type="cofactor">
    <cofactor evidence="1">
        <name>thiamine diphosphate</name>
        <dbReference type="ChEBI" id="CHEBI:58937"/>
    </cofactor>
</comment>
<keyword evidence="3 4" id="KW-0786">Thiamine pyrophosphate</keyword>
<keyword evidence="9" id="KW-1185">Reference proteome</keyword>
<dbReference type="InterPro" id="IPR045229">
    <property type="entry name" value="TPP_enz"/>
</dbReference>
<comment type="similarity">
    <text evidence="2 4">Belongs to the TPP enzyme family.</text>
</comment>
<dbReference type="GO" id="GO:0050660">
    <property type="term" value="F:flavin adenine dinucleotide binding"/>
    <property type="evidence" value="ECO:0007669"/>
    <property type="project" value="TreeGrafter"/>
</dbReference>
<dbReference type="Pfam" id="PF02775">
    <property type="entry name" value="TPP_enzyme_C"/>
    <property type="match status" value="1"/>
</dbReference>
<dbReference type="InterPro" id="IPR029061">
    <property type="entry name" value="THDP-binding"/>
</dbReference>
<evidence type="ECO:0000259" key="7">
    <source>
        <dbReference type="Pfam" id="PF02776"/>
    </source>
</evidence>
<dbReference type="GO" id="GO:0003984">
    <property type="term" value="F:acetolactate synthase activity"/>
    <property type="evidence" value="ECO:0007669"/>
    <property type="project" value="TreeGrafter"/>
</dbReference>
<dbReference type="CDD" id="cd02002">
    <property type="entry name" value="TPP_BFDC"/>
    <property type="match status" value="1"/>
</dbReference>
<evidence type="ECO:0000256" key="2">
    <source>
        <dbReference type="ARBA" id="ARBA00007812"/>
    </source>
</evidence>
<dbReference type="GO" id="GO:0030976">
    <property type="term" value="F:thiamine pyrophosphate binding"/>
    <property type="evidence" value="ECO:0007669"/>
    <property type="project" value="InterPro"/>
</dbReference>
<dbReference type="InterPro" id="IPR012000">
    <property type="entry name" value="Thiamin_PyroP_enz_cen_dom"/>
</dbReference>
<dbReference type="OrthoDB" id="4494979at2"/>
<dbReference type="CDD" id="cd07035">
    <property type="entry name" value="TPP_PYR_POX_like"/>
    <property type="match status" value="1"/>
</dbReference>
<dbReference type="Proteomes" id="UP000031532">
    <property type="component" value="Unassembled WGS sequence"/>
</dbReference>
<evidence type="ECO:0000256" key="3">
    <source>
        <dbReference type="ARBA" id="ARBA00023052"/>
    </source>
</evidence>
<evidence type="ECO:0000256" key="1">
    <source>
        <dbReference type="ARBA" id="ARBA00001964"/>
    </source>
</evidence>
<dbReference type="GO" id="GO:0000287">
    <property type="term" value="F:magnesium ion binding"/>
    <property type="evidence" value="ECO:0007669"/>
    <property type="project" value="InterPro"/>
</dbReference>
<dbReference type="SUPFAM" id="SSF52518">
    <property type="entry name" value="Thiamin diphosphate-binding fold (THDP-binding)"/>
    <property type="match status" value="2"/>
</dbReference>
<proteinExistence type="inferred from homology"/>
<evidence type="ECO:0000259" key="6">
    <source>
        <dbReference type="Pfam" id="PF02775"/>
    </source>
</evidence>
<evidence type="ECO:0000313" key="9">
    <source>
        <dbReference type="Proteomes" id="UP000031532"/>
    </source>
</evidence>
<dbReference type="InterPro" id="IPR029035">
    <property type="entry name" value="DHS-like_NAD/FAD-binding_dom"/>
</dbReference>
<comment type="caution">
    <text evidence="8">The sequence shown here is derived from an EMBL/GenBank/DDBJ whole genome shotgun (WGS) entry which is preliminary data.</text>
</comment>
<dbReference type="PANTHER" id="PTHR18968">
    <property type="entry name" value="THIAMINE PYROPHOSPHATE ENZYMES"/>
    <property type="match status" value="1"/>
</dbReference>
<dbReference type="GO" id="GO:0009099">
    <property type="term" value="P:L-valine biosynthetic process"/>
    <property type="evidence" value="ECO:0007669"/>
    <property type="project" value="TreeGrafter"/>
</dbReference>
<dbReference type="Gene3D" id="3.40.50.970">
    <property type="match status" value="2"/>
</dbReference>
<dbReference type="EMBL" id="JTJC03000001">
    <property type="protein sequence ID" value="NHC34271.1"/>
    <property type="molecule type" value="Genomic_DNA"/>
</dbReference>
<dbReference type="Gene3D" id="3.40.50.1220">
    <property type="entry name" value="TPP-binding domain"/>
    <property type="match status" value="1"/>
</dbReference>
<sequence>MEKRNGRFAIIEQLLADGIRYMFGNPGTSEEGFLDALSDYYPEFEYILALQETIAVAAADGYARSTKKPTIVQLHSGVGLGNGIGMLYQAMRGHAPLVVIAGESGIQYDAMDAQMAADLVSMAKPVTKWATRVVHPSSLLRVLRRAIKIAATPPMGPVFVSLPMDVLDAPNEEEVVPTSIPVTRVAPEPEAIAKAASMLATAAKPLIIVGDGIAYSDAQAELTRVAELVGAQVWGSDSSEPNMSATHPLFGGLLGHMFGEVSSRITSQADVVLICGTYVFPEVFPALSGAFAPDAKIVHIDLNAYEIAKNFPVDLGIVSDPKTTLAKLGAELEKIMTAEQKRLVGQRTTQIAETKKQQMAEQFEADKAVHDLVPLHLSQFAEELARHLPPNAIVFDEAITHSEELCRYIPPTTLGHYFQTRGGSLGVGIPGAIGIKLAHPDKTAIGFSGDGGAMYTIQALWTAAHHNIDAKFVICNNRSYRILKLNILQYWQEQQLPQGEFPASFDLCHPDLRFDELARAMGVQAVRVETPEQIKPAIAQALFHNGPFLIDLVISNEVPGAIG</sequence>
<feature type="domain" description="Thiamine pyrophosphate enzyme TPP-binding" evidence="6">
    <location>
        <begin position="404"/>
        <end position="551"/>
    </location>
</feature>
<dbReference type="Pfam" id="PF02776">
    <property type="entry name" value="TPP_enzyme_N"/>
    <property type="match status" value="1"/>
</dbReference>
<dbReference type="Pfam" id="PF00205">
    <property type="entry name" value="TPP_enzyme_M"/>
    <property type="match status" value="1"/>
</dbReference>
<feature type="domain" description="Thiamine pyrophosphate enzyme N-terminal TPP-binding" evidence="7">
    <location>
        <begin position="5"/>
        <end position="115"/>
    </location>
</feature>
<dbReference type="RefSeq" id="WP_039715646.1">
    <property type="nucleotide sequence ID" value="NZ_JTJC03000001.1"/>
</dbReference>
<dbReference type="InterPro" id="IPR011766">
    <property type="entry name" value="TPP_enzyme_TPP-bd"/>
</dbReference>